<dbReference type="AlphaFoldDB" id="A0A2H9ZUR0"/>
<dbReference type="GO" id="GO:0005634">
    <property type="term" value="C:nucleus"/>
    <property type="evidence" value="ECO:0007669"/>
    <property type="project" value="UniProtKB-SubCell"/>
</dbReference>
<gene>
    <name evidence="9" type="primary">GRF1</name>
    <name evidence="9" type="ORF">AXF42_Ash011713</name>
</gene>
<dbReference type="InterPro" id="IPR014977">
    <property type="entry name" value="WRC_dom"/>
</dbReference>
<feature type="compositionally biased region" description="Basic residues" evidence="6">
    <location>
        <begin position="114"/>
        <end position="123"/>
    </location>
</feature>
<dbReference type="PANTHER" id="PTHR31602:SF46">
    <property type="entry name" value="GROWTH-REGULATING FACTOR 6"/>
    <property type="match status" value="1"/>
</dbReference>
<evidence type="ECO:0000256" key="6">
    <source>
        <dbReference type="SAM" id="MobiDB-lite"/>
    </source>
</evidence>
<dbReference type="SMART" id="SM00951">
    <property type="entry name" value="QLQ"/>
    <property type="match status" value="1"/>
</dbReference>
<sequence length="263" mass="30401">MMMMNEKSSSRYPFTASQWQELEHQALIYKYMVSGSPIPPDLIIPIRRSFLLESAKASPSLSFSPQAQLGWSCFQAGYGRKAEDPEPGRCRRTDGKKWRCSKEAYPDSKYCERHMHRGKNRSRKPVEISLSSNTQNSSSSSFPANLSYPYPNASSLLHMDPLSYSMDRDYRMKDLEGCSFFSESSLQLKPLGTSSMVEGKQSGYCLSKEEEEERQRPLRHFFDEWPQKNKESWMELEDENGSYSKTQLSISFPKWFLRLSSHS</sequence>
<reference evidence="9 10" key="1">
    <citation type="journal article" date="2017" name="Nature">
        <title>The Apostasia genome and the evolution of orchids.</title>
        <authorList>
            <person name="Zhang G.Q."/>
            <person name="Liu K.W."/>
            <person name="Li Z."/>
            <person name="Lohaus R."/>
            <person name="Hsiao Y.Y."/>
            <person name="Niu S.C."/>
            <person name="Wang J.Y."/>
            <person name="Lin Y.C."/>
            <person name="Xu Q."/>
            <person name="Chen L.J."/>
            <person name="Yoshida K."/>
            <person name="Fujiwara S."/>
            <person name="Wang Z.W."/>
            <person name="Zhang Y.Q."/>
            <person name="Mitsuda N."/>
            <person name="Wang M."/>
            <person name="Liu G.H."/>
            <person name="Pecoraro L."/>
            <person name="Huang H.X."/>
            <person name="Xiao X.J."/>
            <person name="Lin M."/>
            <person name="Wu X.Y."/>
            <person name="Wu W.L."/>
            <person name="Chen Y.Y."/>
            <person name="Chang S.B."/>
            <person name="Sakamoto S."/>
            <person name="Ohme-Takagi M."/>
            <person name="Yagi M."/>
            <person name="Zeng S.J."/>
            <person name="Shen C.Y."/>
            <person name="Yeh C.M."/>
            <person name="Luo Y.B."/>
            <person name="Tsai W.C."/>
            <person name="Van de Peer Y."/>
            <person name="Liu Z.J."/>
        </authorList>
    </citation>
    <scope>NUCLEOTIDE SEQUENCE [LARGE SCALE GENOMIC DNA]</scope>
    <source>
        <strain evidence="10">cv. Shenzhen</strain>
        <tissue evidence="9">Stem</tissue>
    </source>
</reference>
<evidence type="ECO:0000259" key="7">
    <source>
        <dbReference type="PROSITE" id="PS51666"/>
    </source>
</evidence>
<dbReference type="Pfam" id="PF08880">
    <property type="entry name" value="QLQ"/>
    <property type="match status" value="1"/>
</dbReference>
<feature type="short sequence motif" description="Bipartite nuclear localization signal" evidence="4">
    <location>
        <begin position="117"/>
        <end position="124"/>
    </location>
</feature>
<dbReference type="InterPro" id="IPR031137">
    <property type="entry name" value="GRF"/>
</dbReference>
<dbReference type="PROSITE" id="PS51666">
    <property type="entry name" value="QLQ"/>
    <property type="match status" value="1"/>
</dbReference>
<feature type="region of interest" description="Disordered" evidence="6">
    <location>
        <begin position="111"/>
        <end position="143"/>
    </location>
</feature>
<keyword evidence="5" id="KW-0010">Activator</keyword>
<feature type="short sequence motif" description="Bipartite nuclear localization signal" evidence="4">
    <location>
        <begin position="89"/>
        <end position="99"/>
    </location>
</feature>
<evidence type="ECO:0000256" key="5">
    <source>
        <dbReference type="RuleBase" id="RU367127"/>
    </source>
</evidence>
<accession>A0A2H9ZUR0</accession>
<evidence type="ECO:0000313" key="10">
    <source>
        <dbReference type="Proteomes" id="UP000236161"/>
    </source>
</evidence>
<evidence type="ECO:0000256" key="4">
    <source>
        <dbReference type="PROSITE-ProRule" id="PRU01002"/>
    </source>
</evidence>
<feature type="compositionally biased region" description="Low complexity" evidence="6">
    <location>
        <begin position="129"/>
        <end position="143"/>
    </location>
</feature>
<dbReference type="InterPro" id="IPR014978">
    <property type="entry name" value="Gln-Leu-Gln_QLQ"/>
</dbReference>
<comment type="subcellular location">
    <subcellularLocation>
        <location evidence="1 4 5">Nucleus</location>
    </subcellularLocation>
</comment>
<keyword evidence="3 4" id="KW-0539">Nucleus</keyword>
<organism evidence="9 10">
    <name type="scientific">Apostasia shenzhenica</name>
    <dbReference type="NCBI Taxonomy" id="1088818"/>
    <lineage>
        <taxon>Eukaryota</taxon>
        <taxon>Viridiplantae</taxon>
        <taxon>Streptophyta</taxon>
        <taxon>Embryophyta</taxon>
        <taxon>Tracheophyta</taxon>
        <taxon>Spermatophyta</taxon>
        <taxon>Magnoliopsida</taxon>
        <taxon>Liliopsida</taxon>
        <taxon>Asparagales</taxon>
        <taxon>Orchidaceae</taxon>
        <taxon>Apostasioideae</taxon>
        <taxon>Apostasia</taxon>
    </lineage>
</organism>
<name>A0A2H9ZUR0_9ASPA</name>
<comment type="similarity">
    <text evidence="2 5">Belongs to the GRF family.</text>
</comment>
<keyword evidence="5" id="KW-0805">Transcription regulation</keyword>
<proteinExistence type="inferred from homology"/>
<dbReference type="GO" id="GO:0006351">
    <property type="term" value="P:DNA-templated transcription"/>
    <property type="evidence" value="ECO:0007669"/>
    <property type="project" value="UniProtKB-UniRule"/>
</dbReference>
<protein>
    <recommendedName>
        <fullName evidence="5">Growth-regulating factor</fullName>
    </recommendedName>
</protein>
<dbReference type="PROSITE" id="PS51667">
    <property type="entry name" value="WRC"/>
    <property type="match status" value="1"/>
</dbReference>
<dbReference type="GO" id="GO:0006355">
    <property type="term" value="P:regulation of DNA-templated transcription"/>
    <property type="evidence" value="ECO:0007669"/>
    <property type="project" value="InterPro"/>
</dbReference>
<evidence type="ECO:0000256" key="2">
    <source>
        <dbReference type="ARBA" id="ARBA00008122"/>
    </source>
</evidence>
<dbReference type="STRING" id="1088818.A0A2H9ZUR0"/>
<feature type="domain" description="WRC" evidence="8">
    <location>
        <begin position="84"/>
        <end position="128"/>
    </location>
</feature>
<dbReference type="EMBL" id="KZ453612">
    <property type="protein sequence ID" value="PKA47039.1"/>
    <property type="molecule type" value="Genomic_DNA"/>
</dbReference>
<dbReference type="OrthoDB" id="1927209at2759"/>
<keyword evidence="10" id="KW-1185">Reference proteome</keyword>
<dbReference type="Proteomes" id="UP000236161">
    <property type="component" value="Unassembled WGS sequence"/>
</dbReference>
<dbReference type="GO" id="GO:0005524">
    <property type="term" value="F:ATP binding"/>
    <property type="evidence" value="ECO:0007669"/>
    <property type="project" value="UniProtKB-UniRule"/>
</dbReference>
<feature type="domain" description="QLQ" evidence="7">
    <location>
        <begin position="13"/>
        <end position="48"/>
    </location>
</feature>
<evidence type="ECO:0000256" key="1">
    <source>
        <dbReference type="ARBA" id="ARBA00004123"/>
    </source>
</evidence>
<comment type="domain">
    <text evidence="5">The QLQ domain and WRC domain may be involved in protein-protein interaction and DNA-binding, respectively.</text>
</comment>
<dbReference type="GO" id="GO:0032502">
    <property type="term" value="P:developmental process"/>
    <property type="evidence" value="ECO:0007669"/>
    <property type="project" value="InterPro"/>
</dbReference>
<evidence type="ECO:0000256" key="3">
    <source>
        <dbReference type="ARBA" id="ARBA00023242"/>
    </source>
</evidence>
<dbReference type="Pfam" id="PF08879">
    <property type="entry name" value="WRC"/>
    <property type="match status" value="1"/>
</dbReference>
<evidence type="ECO:0000313" key="9">
    <source>
        <dbReference type="EMBL" id="PKA47039.1"/>
    </source>
</evidence>
<keyword evidence="5" id="KW-0804">Transcription</keyword>
<evidence type="ECO:0000259" key="8">
    <source>
        <dbReference type="PROSITE" id="PS51667"/>
    </source>
</evidence>
<comment type="function">
    <text evidence="5">Transcription activator.</text>
</comment>
<dbReference type="PANTHER" id="PTHR31602">
    <property type="entry name" value="GROWTH-REGULATING FACTOR 5"/>
    <property type="match status" value="1"/>
</dbReference>